<keyword evidence="2 6" id="KW-0378">Hydrolase</keyword>
<dbReference type="InterPro" id="IPR050738">
    <property type="entry name" value="Sulfatase"/>
</dbReference>
<proteinExistence type="inferred from homology"/>
<dbReference type="EMBL" id="CP042912">
    <property type="protein sequence ID" value="QEG24321.1"/>
    <property type="molecule type" value="Genomic_DNA"/>
</dbReference>
<accession>A0A5B9PP40</accession>
<dbReference type="PANTHER" id="PTHR42693">
    <property type="entry name" value="ARYLSULFATASE FAMILY MEMBER"/>
    <property type="match status" value="1"/>
</dbReference>
<keyword evidence="4" id="KW-0732">Signal</keyword>
<evidence type="ECO:0000256" key="1">
    <source>
        <dbReference type="ARBA" id="ARBA00008779"/>
    </source>
</evidence>
<dbReference type="Pfam" id="PF00884">
    <property type="entry name" value="Sulfatase"/>
    <property type="match status" value="2"/>
</dbReference>
<feature type="region of interest" description="Disordered" evidence="3">
    <location>
        <begin position="500"/>
        <end position="529"/>
    </location>
</feature>
<dbReference type="CDD" id="cd16027">
    <property type="entry name" value="SGSH"/>
    <property type="match status" value="1"/>
</dbReference>
<dbReference type="AlphaFoldDB" id="A0A5B9PP40"/>
<keyword evidence="7" id="KW-1185">Reference proteome</keyword>
<dbReference type="InterPro" id="IPR017850">
    <property type="entry name" value="Alkaline_phosphatase_core_sf"/>
</dbReference>
<comment type="similarity">
    <text evidence="1">Belongs to the sulfatase family.</text>
</comment>
<dbReference type="PANTHER" id="PTHR42693:SF53">
    <property type="entry name" value="ENDO-4-O-SULFATASE"/>
    <property type="match status" value="1"/>
</dbReference>
<protein>
    <submittedName>
        <fullName evidence="6">Arylsulfatase</fullName>
        <ecNumber evidence="6">3.1.6.1</ecNumber>
    </submittedName>
</protein>
<evidence type="ECO:0000256" key="3">
    <source>
        <dbReference type="SAM" id="MobiDB-lite"/>
    </source>
</evidence>
<dbReference type="EC" id="3.1.6.1" evidence="6"/>
<dbReference type="GO" id="GO:0004065">
    <property type="term" value="F:arylsulfatase activity"/>
    <property type="evidence" value="ECO:0007669"/>
    <property type="project" value="UniProtKB-EC"/>
</dbReference>
<feature type="compositionally biased region" description="Basic residues" evidence="3">
    <location>
        <begin position="511"/>
        <end position="529"/>
    </location>
</feature>
<evidence type="ECO:0000256" key="2">
    <source>
        <dbReference type="ARBA" id="ARBA00022801"/>
    </source>
</evidence>
<dbReference type="Gene3D" id="3.40.720.10">
    <property type="entry name" value="Alkaline Phosphatase, subunit A"/>
    <property type="match status" value="1"/>
</dbReference>
<sequence precursor="true">MNMIKTLTIAFTLLMCCSSAFAESPIDERPNILWITIEDWSPDLSCYGTKGIATPHVDKLASEGVRYQWAFTTSPVCSTSRSAMMTGFHQNYIGAHQHRTTNKKPLPHNIKPIPHLLKEAGYFTALMSYKLDVNFLPDTRHELFEGTDWKQRKEGQPFFARITFPGTHRKWERDPQRPIKIEDVELPPYYADTPFCRRDWANGLEQMQIVDRKVGKILKRLEDEGLTENTIVFFIGDHGRCHIRGKQFLYDGGIRVPMIMRWPGKVEAGSVNEDLTSSIDICSTVLEAAGVTAPVPLHGTSLLSDDLKDRKYIFAARDKMDNAHDSMRTIRSKDYKLIVNLMPERPWLQFSRYKEQCYPMLAEMGAMYQRGELTPAQAVFFASSKPEIELFDLKKDPFEINNVADEPAYADTKAELLAALTDWRENVIMDEGVDDEFRAVGQFDESQRGDLSMDQWVLKNRDQLDFNRYGWPGWYPTRSQQQWEEAVETWKPYVFRGPTEDVQRPSVAHAPKQKAKPAKKKKSGAKKAG</sequence>
<dbReference type="KEGG" id="mff:MFFC18_42400"/>
<evidence type="ECO:0000259" key="5">
    <source>
        <dbReference type="Pfam" id="PF00884"/>
    </source>
</evidence>
<feature type="chain" id="PRO_5022868605" evidence="4">
    <location>
        <begin position="23"/>
        <end position="529"/>
    </location>
</feature>
<feature type="domain" description="Sulfatase N-terminal" evidence="5">
    <location>
        <begin position="30"/>
        <end position="127"/>
    </location>
</feature>
<organism evidence="6 7">
    <name type="scientific">Mariniblastus fucicola</name>
    <dbReference type="NCBI Taxonomy" id="980251"/>
    <lineage>
        <taxon>Bacteria</taxon>
        <taxon>Pseudomonadati</taxon>
        <taxon>Planctomycetota</taxon>
        <taxon>Planctomycetia</taxon>
        <taxon>Pirellulales</taxon>
        <taxon>Pirellulaceae</taxon>
        <taxon>Mariniblastus</taxon>
    </lineage>
</organism>
<dbReference type="STRING" id="980251.GCA_001642875_01331"/>
<evidence type="ECO:0000313" key="6">
    <source>
        <dbReference type="EMBL" id="QEG24321.1"/>
    </source>
</evidence>
<name>A0A5B9PP40_9BACT</name>
<evidence type="ECO:0000256" key="4">
    <source>
        <dbReference type="SAM" id="SignalP"/>
    </source>
</evidence>
<reference evidence="6 7" key="1">
    <citation type="submission" date="2019-08" db="EMBL/GenBank/DDBJ databases">
        <title>Deep-cultivation of Planctomycetes and their phenomic and genomic characterization uncovers novel biology.</title>
        <authorList>
            <person name="Wiegand S."/>
            <person name="Jogler M."/>
            <person name="Boedeker C."/>
            <person name="Pinto D."/>
            <person name="Vollmers J."/>
            <person name="Rivas-Marin E."/>
            <person name="Kohn T."/>
            <person name="Peeters S.H."/>
            <person name="Heuer A."/>
            <person name="Rast P."/>
            <person name="Oberbeckmann S."/>
            <person name="Bunk B."/>
            <person name="Jeske O."/>
            <person name="Meyerdierks A."/>
            <person name="Storesund J.E."/>
            <person name="Kallscheuer N."/>
            <person name="Luecker S."/>
            <person name="Lage O.M."/>
            <person name="Pohl T."/>
            <person name="Merkel B.J."/>
            <person name="Hornburger P."/>
            <person name="Mueller R.-W."/>
            <person name="Bruemmer F."/>
            <person name="Labrenz M."/>
            <person name="Spormann A.M."/>
            <person name="Op den Camp H."/>
            <person name="Overmann J."/>
            <person name="Amann R."/>
            <person name="Jetten M.S.M."/>
            <person name="Mascher T."/>
            <person name="Medema M.H."/>
            <person name="Devos D.P."/>
            <person name="Kaster A.-K."/>
            <person name="Ovreas L."/>
            <person name="Rohde M."/>
            <person name="Galperin M.Y."/>
            <person name="Jogler C."/>
        </authorList>
    </citation>
    <scope>NUCLEOTIDE SEQUENCE [LARGE SCALE GENOMIC DNA]</scope>
    <source>
        <strain evidence="6 7">FC18</strain>
    </source>
</reference>
<evidence type="ECO:0000313" key="7">
    <source>
        <dbReference type="Proteomes" id="UP000322214"/>
    </source>
</evidence>
<dbReference type="InterPro" id="IPR000917">
    <property type="entry name" value="Sulfatase_N"/>
</dbReference>
<dbReference type="SUPFAM" id="SSF53649">
    <property type="entry name" value="Alkaline phosphatase-like"/>
    <property type="match status" value="1"/>
</dbReference>
<gene>
    <name evidence="6" type="primary">atsA_24</name>
    <name evidence="6" type="ORF">MFFC18_42400</name>
</gene>
<dbReference type="OrthoDB" id="9763613at2"/>
<feature type="domain" description="Sulfatase N-terminal" evidence="5">
    <location>
        <begin position="147"/>
        <end position="291"/>
    </location>
</feature>
<dbReference type="Proteomes" id="UP000322214">
    <property type="component" value="Chromosome"/>
</dbReference>
<feature type="signal peptide" evidence="4">
    <location>
        <begin position="1"/>
        <end position="22"/>
    </location>
</feature>